<comment type="caution">
    <text evidence="1">The sequence shown here is derived from an EMBL/GenBank/DDBJ whole genome shotgun (WGS) entry which is preliminary data.</text>
</comment>
<dbReference type="AlphaFoldDB" id="A0A3M4M548"/>
<dbReference type="InterPro" id="IPR019694">
    <property type="entry name" value="Phage_HP1_Orf23"/>
</dbReference>
<dbReference type="EMBL" id="RBRE01000025">
    <property type="protein sequence ID" value="RMQ48769.1"/>
    <property type="molecule type" value="Genomic_DNA"/>
</dbReference>
<evidence type="ECO:0000313" key="1">
    <source>
        <dbReference type="EMBL" id="RMQ48769.1"/>
    </source>
</evidence>
<gene>
    <name evidence="1" type="ORF">ALQ04_04293</name>
</gene>
<dbReference type="Proteomes" id="UP000277236">
    <property type="component" value="Unassembled WGS sequence"/>
</dbReference>
<dbReference type="OrthoDB" id="5596652at2"/>
<proteinExistence type="predicted"/>
<evidence type="ECO:0000313" key="2">
    <source>
        <dbReference type="Proteomes" id="UP000277236"/>
    </source>
</evidence>
<dbReference type="RefSeq" id="WP_095068231.1">
    <property type="nucleotide sequence ID" value="NZ_RBRE01000025.1"/>
</dbReference>
<accession>A0A3M4M548</accession>
<protein>
    <submittedName>
        <fullName evidence="1">Prophage PSPPH06 tail sheath protein</fullName>
    </submittedName>
</protein>
<organism evidence="1 2">
    <name type="scientific">Pseudomonas cichorii</name>
    <dbReference type="NCBI Taxonomy" id="36746"/>
    <lineage>
        <taxon>Bacteria</taxon>
        <taxon>Pseudomonadati</taxon>
        <taxon>Pseudomonadota</taxon>
        <taxon>Gammaproteobacteria</taxon>
        <taxon>Pseudomonadales</taxon>
        <taxon>Pseudomonadaceae</taxon>
        <taxon>Pseudomonas</taxon>
    </lineage>
</organism>
<reference evidence="1 2" key="1">
    <citation type="submission" date="2018-08" db="EMBL/GenBank/DDBJ databases">
        <title>Recombination of ecologically and evolutionarily significant loci maintains genetic cohesion in the Pseudomonas syringae species complex.</title>
        <authorList>
            <person name="Dillon M."/>
            <person name="Thakur S."/>
            <person name="Almeida R.N.D."/>
            <person name="Weir B.S."/>
            <person name="Guttman D.S."/>
        </authorList>
    </citation>
    <scope>NUCLEOTIDE SEQUENCE [LARGE SCALE GENOMIC DNA]</scope>
    <source>
        <strain evidence="1 2">ICMP 3353</strain>
    </source>
</reference>
<dbReference type="Pfam" id="PF10758">
    <property type="entry name" value="DUF2586"/>
    <property type="match status" value="1"/>
</dbReference>
<sequence>MALGRVSVNNLNLGQGTSTEVERLFLFIGPGAKNIGQILALNTESDLDVQLGIPASDLKTQIIAARANGGDRWACLAAPVTADGDWSTALTYAQQHGYDVEAAVITKPVTDEAELTAMNAAAIGVQNTYGRRMFILAATAGITPAQTWAEYQIEQRDLVADLVADRVVVVPQLHGNDLGVLAGRLANAATSIADTPMRVATGAVEGLGATPSDKDGIPLQSATRAVLDAARLSVTQTYAGYPGVYWGDGNLLAAPGADVQVIEYLRVLDKAARRVRVLLIQRIGDRRLNSSANSMEVNRTALMAPLRRMAKSTTVGANVFPGEIEQPTKASIVLSWTSKTAVVAFLTLRPLNCPKDITANLALDLSTNEAE</sequence>
<name>A0A3M4M548_PSECI</name>